<accession>A0A813V267</accession>
<evidence type="ECO:0000259" key="1">
    <source>
        <dbReference type="Pfam" id="PF00501"/>
    </source>
</evidence>
<comment type="caution">
    <text evidence="2">The sequence shown here is derived from an EMBL/GenBank/DDBJ whole genome shotgun (WGS) entry which is preliminary data.</text>
</comment>
<evidence type="ECO:0000313" key="4">
    <source>
        <dbReference type="Proteomes" id="UP000663864"/>
    </source>
</evidence>
<dbReference type="PROSITE" id="PS00455">
    <property type="entry name" value="AMP_BINDING"/>
    <property type="match status" value="1"/>
</dbReference>
<evidence type="ECO:0000313" key="3">
    <source>
        <dbReference type="EMBL" id="CAF3745710.1"/>
    </source>
</evidence>
<dbReference type="InterPro" id="IPR042099">
    <property type="entry name" value="ANL_N_sf"/>
</dbReference>
<dbReference type="EMBL" id="CAJOBD010000992">
    <property type="protein sequence ID" value="CAF3745710.1"/>
    <property type="molecule type" value="Genomic_DNA"/>
</dbReference>
<dbReference type="CDD" id="cd05930">
    <property type="entry name" value="A_NRPS"/>
    <property type="match status" value="1"/>
</dbReference>
<dbReference type="PANTHER" id="PTHR45527:SF1">
    <property type="entry name" value="FATTY ACID SYNTHASE"/>
    <property type="match status" value="1"/>
</dbReference>
<dbReference type="SUPFAM" id="SSF53335">
    <property type="entry name" value="S-adenosyl-L-methionine-dependent methyltransferases"/>
    <property type="match status" value="1"/>
</dbReference>
<dbReference type="PANTHER" id="PTHR45527">
    <property type="entry name" value="NONRIBOSOMAL PEPTIDE SYNTHETASE"/>
    <property type="match status" value="1"/>
</dbReference>
<dbReference type="GO" id="GO:0031177">
    <property type="term" value="F:phosphopantetheine binding"/>
    <property type="evidence" value="ECO:0007669"/>
    <property type="project" value="TreeGrafter"/>
</dbReference>
<protein>
    <recommendedName>
        <fullName evidence="1">AMP-dependent synthetase/ligase domain-containing protein</fullName>
    </recommendedName>
</protein>
<dbReference type="SUPFAM" id="SSF56801">
    <property type="entry name" value="Acetyl-CoA synthetase-like"/>
    <property type="match status" value="1"/>
</dbReference>
<dbReference type="EMBL" id="CAJNOT010000098">
    <property type="protein sequence ID" value="CAF0837179.1"/>
    <property type="molecule type" value="Genomic_DNA"/>
</dbReference>
<reference evidence="2" key="1">
    <citation type="submission" date="2021-02" db="EMBL/GenBank/DDBJ databases">
        <authorList>
            <person name="Nowell W R."/>
        </authorList>
    </citation>
    <scope>NUCLEOTIDE SEQUENCE</scope>
</reference>
<gene>
    <name evidence="3" type="ORF">JBS370_LOCUS12272</name>
    <name evidence="2" type="ORF">ZHD862_LOCUS4184</name>
</gene>
<dbReference type="InterPro" id="IPR000873">
    <property type="entry name" value="AMP-dep_synth/lig_dom"/>
</dbReference>
<dbReference type="GO" id="GO:0043041">
    <property type="term" value="P:amino acid activation for nonribosomal peptide biosynthetic process"/>
    <property type="evidence" value="ECO:0007669"/>
    <property type="project" value="TreeGrafter"/>
</dbReference>
<proteinExistence type="predicted"/>
<evidence type="ECO:0000313" key="2">
    <source>
        <dbReference type="EMBL" id="CAF0837179.1"/>
    </source>
</evidence>
<dbReference type="InterPro" id="IPR029063">
    <property type="entry name" value="SAM-dependent_MTases_sf"/>
</dbReference>
<dbReference type="AlphaFoldDB" id="A0A813V267"/>
<dbReference type="GO" id="GO:0005737">
    <property type="term" value="C:cytoplasm"/>
    <property type="evidence" value="ECO:0007669"/>
    <property type="project" value="TreeGrafter"/>
</dbReference>
<dbReference type="Proteomes" id="UP000663864">
    <property type="component" value="Unassembled WGS sequence"/>
</dbReference>
<sequence length="591" mass="65643">MITSNVTTCIHQAFIEQAILHPNKVAITLDDQSLTYNQLLNQVRQLTFVLINDKGVHPGDIVCQYIDRSIEMIVGIMSIMMSGAVYAPLNPSNPLDRLELLVHQVDTKLILVNQMSLSCISSLNVPILDISEVIESYHLLTDAQIEELSKVDVTPDSISHIVFTSGSTGIPKAVQIRHRNFMGYMHAHFIQTNDVILQLASSSFDVHLDEINGALVRGGHLVLLKAGGHLDFDYVTKVIHEKNVTFVAPVPSWMNALGKFLSENRSAQERIKQVRLWYLGGEQLFSSTVHQFLPFVSEQCHILNSYGPAEITEAATFYEVRREELSTITSLPIGRPMTGYRIYLLDEYRQPVIPGQLGEIIVGGVGVFAGYYGRADLTSQVLIDINGEQCYATGDLARLDFGSGELMFIGRRDFQVKVRGQRIELSAIELVIIQSSPSVINCVVVIEDDGFRYVSETVHRYDIVFIDAFDEEAMPAHMNTAQFFLNISGILNSDGCLATNANLSTTDAFDRLAQTCCSTFESNVLFAHTNIIENAHVIISGTLPCLKPITSQAQAIHEAQELESDAMLEFSLSRLIALAYRGLLIDKDTRT</sequence>
<dbReference type="Gene3D" id="3.40.50.12780">
    <property type="entry name" value="N-terminal domain of ligase-like"/>
    <property type="match status" value="1"/>
</dbReference>
<dbReference type="GO" id="GO:0044550">
    <property type="term" value="P:secondary metabolite biosynthetic process"/>
    <property type="evidence" value="ECO:0007669"/>
    <property type="project" value="TreeGrafter"/>
</dbReference>
<organism evidence="2 4">
    <name type="scientific">Rotaria sordida</name>
    <dbReference type="NCBI Taxonomy" id="392033"/>
    <lineage>
        <taxon>Eukaryota</taxon>
        <taxon>Metazoa</taxon>
        <taxon>Spiralia</taxon>
        <taxon>Gnathifera</taxon>
        <taxon>Rotifera</taxon>
        <taxon>Eurotatoria</taxon>
        <taxon>Bdelloidea</taxon>
        <taxon>Philodinida</taxon>
        <taxon>Philodinidae</taxon>
        <taxon>Rotaria</taxon>
    </lineage>
</organism>
<dbReference type="InterPro" id="IPR020845">
    <property type="entry name" value="AMP-binding_CS"/>
</dbReference>
<dbReference type="Gene3D" id="3.40.50.150">
    <property type="entry name" value="Vaccinia Virus protein VP39"/>
    <property type="match status" value="1"/>
</dbReference>
<feature type="domain" description="AMP-dependent synthetase/ligase" evidence="1">
    <location>
        <begin position="16"/>
        <end position="372"/>
    </location>
</feature>
<dbReference type="Pfam" id="PF00501">
    <property type="entry name" value="AMP-binding"/>
    <property type="match status" value="1"/>
</dbReference>
<name>A0A813V267_9BILA</name>
<dbReference type="Proteomes" id="UP000663836">
    <property type="component" value="Unassembled WGS sequence"/>
</dbReference>